<dbReference type="GO" id="GO:0051604">
    <property type="term" value="P:protein maturation"/>
    <property type="evidence" value="ECO:0007669"/>
    <property type="project" value="InterPro"/>
</dbReference>
<dbReference type="InterPro" id="IPR000688">
    <property type="entry name" value="HypA/HybF"/>
</dbReference>
<dbReference type="GO" id="GO:0016151">
    <property type="term" value="F:nickel cation binding"/>
    <property type="evidence" value="ECO:0007669"/>
    <property type="project" value="InterPro"/>
</dbReference>
<accession>X0U3B8</accession>
<protein>
    <recommendedName>
        <fullName evidence="5">Hydrogenase maturation factor HypA</fullName>
    </recommendedName>
</protein>
<evidence type="ECO:0008006" key="5">
    <source>
        <dbReference type="Google" id="ProtNLM"/>
    </source>
</evidence>
<name>X0U3B8_9ZZZZ</name>
<dbReference type="Gene3D" id="3.30.2320.80">
    <property type="match status" value="1"/>
</dbReference>
<proteinExistence type="inferred from homology"/>
<reference evidence="4" key="1">
    <citation type="journal article" date="2014" name="Front. Microbiol.">
        <title>High frequency of phylogenetically diverse reductive dehalogenase-homologous genes in deep subseafloor sedimentary metagenomes.</title>
        <authorList>
            <person name="Kawai M."/>
            <person name="Futagami T."/>
            <person name="Toyoda A."/>
            <person name="Takaki Y."/>
            <person name="Nishi S."/>
            <person name="Hori S."/>
            <person name="Arai W."/>
            <person name="Tsubouchi T."/>
            <person name="Morono Y."/>
            <person name="Uchiyama I."/>
            <person name="Ito T."/>
            <person name="Fujiyama A."/>
            <person name="Inagaki F."/>
            <person name="Takami H."/>
        </authorList>
    </citation>
    <scope>NUCLEOTIDE SEQUENCE</scope>
    <source>
        <strain evidence="4">Expedition CK06-06</strain>
    </source>
</reference>
<evidence type="ECO:0000256" key="2">
    <source>
        <dbReference type="ARBA" id="ARBA00022723"/>
    </source>
</evidence>
<evidence type="ECO:0000256" key="3">
    <source>
        <dbReference type="ARBA" id="ARBA00022833"/>
    </source>
</evidence>
<dbReference type="GO" id="GO:0008270">
    <property type="term" value="F:zinc ion binding"/>
    <property type="evidence" value="ECO:0007669"/>
    <property type="project" value="TreeGrafter"/>
</dbReference>
<evidence type="ECO:0000313" key="4">
    <source>
        <dbReference type="EMBL" id="GAG00284.1"/>
    </source>
</evidence>
<gene>
    <name evidence="4" type="ORF">S01H1_45387</name>
</gene>
<dbReference type="PANTHER" id="PTHR34535">
    <property type="entry name" value="HYDROGENASE MATURATION FACTOR HYPA"/>
    <property type="match status" value="1"/>
</dbReference>
<dbReference type="AlphaFoldDB" id="X0U3B8"/>
<keyword evidence="3" id="KW-0862">Zinc</keyword>
<organism evidence="4">
    <name type="scientific">marine sediment metagenome</name>
    <dbReference type="NCBI Taxonomy" id="412755"/>
    <lineage>
        <taxon>unclassified sequences</taxon>
        <taxon>metagenomes</taxon>
        <taxon>ecological metagenomes</taxon>
    </lineage>
</organism>
<comment type="caution">
    <text evidence="4">The sequence shown here is derived from an EMBL/GenBank/DDBJ whole genome shotgun (WGS) entry which is preliminary data.</text>
</comment>
<keyword evidence="1" id="KW-0533">Nickel</keyword>
<sequence>MHEFAMCEGLVDAVLGEMKKLDSRPRRLTKARVVVGVLRNVVPDYLSSAYEILTKGTAAEGSDLEVIPKGLKIKCKECDWQGEMQKPVFLCDKCGAANVEISGGVDLYLESLEVEEDE</sequence>
<dbReference type="PIRSF" id="PIRSF004761">
    <property type="entry name" value="Hydrgn_mat_HypA"/>
    <property type="match status" value="1"/>
</dbReference>
<keyword evidence="2" id="KW-0479">Metal-binding</keyword>
<evidence type="ECO:0000256" key="1">
    <source>
        <dbReference type="ARBA" id="ARBA00022596"/>
    </source>
</evidence>
<dbReference type="EMBL" id="BARS01028999">
    <property type="protein sequence ID" value="GAG00284.1"/>
    <property type="molecule type" value="Genomic_DNA"/>
</dbReference>
<dbReference type="PANTHER" id="PTHR34535:SF3">
    <property type="entry name" value="HYDROGENASE MATURATION FACTOR HYPA"/>
    <property type="match status" value="1"/>
</dbReference>
<dbReference type="HAMAP" id="MF_00213">
    <property type="entry name" value="HypA_HybF"/>
    <property type="match status" value="1"/>
</dbReference>
<dbReference type="Pfam" id="PF01155">
    <property type="entry name" value="HypA"/>
    <property type="match status" value="1"/>
</dbReference>